<evidence type="ECO:0000313" key="3">
    <source>
        <dbReference type="Proteomes" id="UP000324832"/>
    </source>
</evidence>
<accession>A0A5E4R2W5</accession>
<dbReference type="Proteomes" id="UP000324832">
    <property type="component" value="Unassembled WGS sequence"/>
</dbReference>
<gene>
    <name evidence="2" type="ORF">LSINAPIS_LOCUS14406</name>
</gene>
<keyword evidence="3" id="KW-1185">Reference proteome</keyword>
<reference evidence="2 3" key="1">
    <citation type="submission" date="2017-07" db="EMBL/GenBank/DDBJ databases">
        <authorList>
            <person name="Talla V."/>
            <person name="Backstrom N."/>
        </authorList>
    </citation>
    <scope>NUCLEOTIDE SEQUENCE [LARGE SCALE GENOMIC DNA]</scope>
</reference>
<dbReference type="AlphaFoldDB" id="A0A5E4R2W5"/>
<organism evidence="2 3">
    <name type="scientific">Leptidea sinapis</name>
    <dbReference type="NCBI Taxonomy" id="189913"/>
    <lineage>
        <taxon>Eukaryota</taxon>
        <taxon>Metazoa</taxon>
        <taxon>Ecdysozoa</taxon>
        <taxon>Arthropoda</taxon>
        <taxon>Hexapoda</taxon>
        <taxon>Insecta</taxon>
        <taxon>Pterygota</taxon>
        <taxon>Neoptera</taxon>
        <taxon>Endopterygota</taxon>
        <taxon>Lepidoptera</taxon>
        <taxon>Glossata</taxon>
        <taxon>Ditrysia</taxon>
        <taxon>Papilionoidea</taxon>
        <taxon>Pieridae</taxon>
        <taxon>Dismorphiinae</taxon>
        <taxon>Leptidea</taxon>
    </lineage>
</organism>
<proteinExistence type="predicted"/>
<evidence type="ECO:0000313" key="2">
    <source>
        <dbReference type="EMBL" id="VVD04708.1"/>
    </source>
</evidence>
<protein>
    <submittedName>
        <fullName evidence="2">Uncharacterized protein</fullName>
    </submittedName>
</protein>
<name>A0A5E4R2W5_9NEOP</name>
<feature type="region of interest" description="Disordered" evidence="1">
    <location>
        <begin position="1"/>
        <end position="23"/>
    </location>
</feature>
<evidence type="ECO:0000256" key="1">
    <source>
        <dbReference type="SAM" id="MobiDB-lite"/>
    </source>
</evidence>
<dbReference type="EMBL" id="FZQP02006883">
    <property type="protein sequence ID" value="VVD04708.1"/>
    <property type="molecule type" value="Genomic_DNA"/>
</dbReference>
<sequence>MGNPNATNFGLQLGNATRSSTTQQNRSLNYFNCSTHNLPLRDKYQNEDKGRYAELRATHPNPLATKLLESSQATRRLKRKHLIRIKAGRGDGLQNSNH</sequence>